<keyword evidence="3" id="KW-1003">Cell membrane</keyword>
<evidence type="ECO:0000256" key="5">
    <source>
        <dbReference type="ARBA" id="ARBA00022989"/>
    </source>
</evidence>
<evidence type="ECO:0000313" key="9">
    <source>
        <dbReference type="EMBL" id="EEJ73353.1"/>
    </source>
</evidence>
<proteinExistence type="inferred from homology"/>
<protein>
    <submittedName>
        <fullName evidence="9">SNARE-like domain protein</fullName>
        <ecNumber evidence="9">3.1.3.1</ecNumber>
    </submittedName>
</protein>
<dbReference type="EC" id="3.1.3.1" evidence="9"/>
<evidence type="ECO:0000256" key="7">
    <source>
        <dbReference type="SAM" id="Phobius"/>
    </source>
</evidence>
<dbReference type="InterPro" id="IPR032816">
    <property type="entry name" value="VTT_dom"/>
</dbReference>
<keyword evidence="9" id="KW-0378">Hydrolase</keyword>
<organism evidence="9 10">
    <name type="scientific">Ligilactobacillus salivarius DSM 20555 = ATCC 11741</name>
    <dbReference type="NCBI Taxonomy" id="1423799"/>
    <lineage>
        <taxon>Bacteria</taxon>
        <taxon>Bacillati</taxon>
        <taxon>Bacillota</taxon>
        <taxon>Bacilli</taxon>
        <taxon>Lactobacillales</taxon>
        <taxon>Lactobacillaceae</taxon>
        <taxon>Ligilactobacillus</taxon>
    </lineage>
</organism>
<reference evidence="9 10" key="1">
    <citation type="submission" date="2009-01" db="EMBL/GenBank/DDBJ databases">
        <authorList>
            <person name="Qin X."/>
            <person name="Bachman B."/>
            <person name="Battles P."/>
            <person name="Bell A."/>
            <person name="Bess C."/>
            <person name="Bickham C."/>
            <person name="Chaboub L."/>
            <person name="Chen D."/>
            <person name="Coyle M."/>
            <person name="Deiros D.R."/>
            <person name="Dinh H."/>
            <person name="Forbes L."/>
            <person name="Fowler G."/>
            <person name="Francisco L."/>
            <person name="Fu Q."/>
            <person name="Gubbala S."/>
            <person name="Hale W."/>
            <person name="Han Y."/>
            <person name="Hemphill L."/>
            <person name="Highlander S.K."/>
            <person name="Hirani K."/>
            <person name="Hogues M."/>
            <person name="Jackson L."/>
            <person name="Jakkamsetti A."/>
            <person name="Javaid M."/>
            <person name="Jiang H."/>
            <person name="Korchina V."/>
            <person name="Kovar C."/>
            <person name="Lara F."/>
            <person name="Lee S."/>
            <person name="Mata R."/>
            <person name="Mathew T."/>
            <person name="Moen C."/>
            <person name="Morales K."/>
            <person name="Munidasa M."/>
            <person name="Nazareth L."/>
            <person name="Ngo R."/>
            <person name="Nguyen L."/>
            <person name="Okwuonu G."/>
            <person name="Ongeri F."/>
            <person name="Patil S."/>
            <person name="Petrosino J."/>
            <person name="Pham C."/>
            <person name="Pham P."/>
            <person name="Pu L.-L."/>
            <person name="Puazo M."/>
            <person name="Raj R."/>
            <person name="Reid J."/>
            <person name="Rouhana J."/>
            <person name="Saada N."/>
            <person name="Shang Y."/>
            <person name="Simmons D."/>
            <person name="Thornton R."/>
            <person name="Warren J."/>
            <person name="Weissenberger G."/>
            <person name="Zhang J."/>
            <person name="Zhang L."/>
            <person name="Zhou C."/>
            <person name="Zhu D."/>
            <person name="Muzny D."/>
            <person name="Worley K."/>
            <person name="Gibbs R."/>
        </authorList>
    </citation>
    <scope>NUCLEOTIDE SEQUENCE [LARGE SCALE GENOMIC DNA]</scope>
    <source>
        <strain evidence="9 10">ATCC 11741</strain>
    </source>
</reference>
<comment type="similarity">
    <text evidence="2">Belongs to the DedA family.</text>
</comment>
<feature type="transmembrane region" description="Helical" evidence="7">
    <location>
        <begin position="62"/>
        <end position="87"/>
    </location>
</feature>
<dbReference type="GO" id="GO:0004035">
    <property type="term" value="F:alkaline phosphatase activity"/>
    <property type="evidence" value="ECO:0007669"/>
    <property type="project" value="UniProtKB-EC"/>
</dbReference>
<feature type="transmembrane region" description="Helical" evidence="7">
    <location>
        <begin position="21"/>
        <end position="42"/>
    </location>
</feature>
<dbReference type="AlphaFoldDB" id="C2EJG8"/>
<keyword evidence="6 7" id="KW-0472">Membrane</keyword>
<feature type="domain" description="VTT" evidence="8">
    <location>
        <begin position="42"/>
        <end position="173"/>
    </location>
</feature>
<accession>C2EJG8</accession>
<keyword evidence="4 7" id="KW-0812">Transmembrane</keyword>
<dbReference type="EMBL" id="ACGT01000040">
    <property type="protein sequence ID" value="EEJ73353.1"/>
    <property type="molecule type" value="Genomic_DNA"/>
</dbReference>
<name>C2EJG8_9LACO</name>
<evidence type="ECO:0000256" key="2">
    <source>
        <dbReference type="ARBA" id="ARBA00010792"/>
    </source>
</evidence>
<evidence type="ECO:0000256" key="4">
    <source>
        <dbReference type="ARBA" id="ARBA00022692"/>
    </source>
</evidence>
<gene>
    <name evidence="9" type="ORF">HMPREF0545_1790</name>
</gene>
<dbReference type="HOGENOM" id="CLU_044208_1_1_9"/>
<dbReference type="PANTHER" id="PTHR42709">
    <property type="entry name" value="ALKALINE PHOSPHATASE LIKE PROTEIN"/>
    <property type="match status" value="1"/>
</dbReference>
<feature type="transmembrane region" description="Helical" evidence="7">
    <location>
        <begin position="153"/>
        <end position="176"/>
    </location>
</feature>
<feature type="transmembrane region" description="Helical" evidence="7">
    <location>
        <begin position="188"/>
        <end position="207"/>
    </location>
</feature>
<evidence type="ECO:0000259" key="8">
    <source>
        <dbReference type="Pfam" id="PF09335"/>
    </source>
</evidence>
<sequence>MDKTITNLEVFMNTTVLTELINQYGYLAIALLIALENIFPPIPSEVILTFAGFLTLNSELHILGVIVASTIGAVLGALILYLAGYLLSAERLEKILSGKVGQLLHFNDKDIAKSISFFKKHGSKAIFFGRLVPVIRSLISIPAGMTHFDCKKFIVLSFLGTAIWNTILICSGHYLGASWEKILTVFDSFTTIIVILLGLTIISYYFIKLRKAK</sequence>
<dbReference type="Pfam" id="PF09335">
    <property type="entry name" value="VTT_dom"/>
    <property type="match status" value="1"/>
</dbReference>
<comment type="caution">
    <text evidence="9">The sequence shown here is derived from an EMBL/GenBank/DDBJ whole genome shotgun (WGS) entry which is preliminary data.</text>
</comment>
<dbReference type="PANTHER" id="PTHR42709:SF6">
    <property type="entry name" value="UNDECAPRENYL PHOSPHATE TRANSPORTER A"/>
    <property type="match status" value="1"/>
</dbReference>
<evidence type="ECO:0000313" key="10">
    <source>
        <dbReference type="Proteomes" id="UP000003531"/>
    </source>
</evidence>
<dbReference type="Proteomes" id="UP000003531">
    <property type="component" value="Unassembled WGS sequence"/>
</dbReference>
<keyword evidence="5 7" id="KW-1133">Transmembrane helix</keyword>
<dbReference type="GO" id="GO:0005886">
    <property type="term" value="C:plasma membrane"/>
    <property type="evidence" value="ECO:0007669"/>
    <property type="project" value="UniProtKB-SubCell"/>
</dbReference>
<comment type="subcellular location">
    <subcellularLocation>
        <location evidence="1">Cell membrane</location>
        <topology evidence="1">Multi-pass membrane protein</topology>
    </subcellularLocation>
</comment>
<dbReference type="InterPro" id="IPR051311">
    <property type="entry name" value="DedA_domain"/>
</dbReference>
<evidence type="ECO:0000256" key="6">
    <source>
        <dbReference type="ARBA" id="ARBA00023136"/>
    </source>
</evidence>
<evidence type="ECO:0000256" key="1">
    <source>
        <dbReference type="ARBA" id="ARBA00004651"/>
    </source>
</evidence>
<evidence type="ECO:0000256" key="3">
    <source>
        <dbReference type="ARBA" id="ARBA00022475"/>
    </source>
</evidence>